<dbReference type="SFLD" id="SFLDS00003">
    <property type="entry name" value="Haloacid_Dehalogenase"/>
    <property type="match status" value="1"/>
</dbReference>
<dbReference type="PIRSF" id="PIRSF006118">
    <property type="entry name" value="KDO8-P_Ptase"/>
    <property type="match status" value="1"/>
</dbReference>
<keyword evidence="6 7" id="KW-0460">Magnesium</keyword>
<dbReference type="SUPFAM" id="SSF56784">
    <property type="entry name" value="HAD-like"/>
    <property type="match status" value="1"/>
</dbReference>
<evidence type="ECO:0000256" key="6">
    <source>
        <dbReference type="ARBA" id="ARBA00022842"/>
    </source>
</evidence>
<keyword evidence="5 8" id="KW-0378">Hydrolase</keyword>
<dbReference type="GO" id="GO:0008781">
    <property type="term" value="F:N-acylneuraminate cytidylyltransferase activity"/>
    <property type="evidence" value="ECO:0007669"/>
    <property type="project" value="TreeGrafter"/>
</dbReference>
<dbReference type="InterPro" id="IPR050793">
    <property type="entry name" value="CMP-NeuNAc_synthase"/>
</dbReference>
<dbReference type="PANTHER" id="PTHR21485:SF3">
    <property type="entry name" value="N-ACYLNEURAMINATE CYTIDYLYLTRANSFERASE"/>
    <property type="match status" value="1"/>
</dbReference>
<evidence type="ECO:0000256" key="1">
    <source>
        <dbReference type="ARBA" id="ARBA00001946"/>
    </source>
</evidence>
<keyword evidence="4 7" id="KW-0479">Metal-binding</keyword>
<evidence type="ECO:0000256" key="5">
    <source>
        <dbReference type="ARBA" id="ARBA00022801"/>
    </source>
</evidence>
<dbReference type="InterPro" id="IPR036412">
    <property type="entry name" value="HAD-like_sf"/>
</dbReference>
<accession>A0A4V6I483</accession>
<reference evidence="8 9" key="1">
    <citation type="journal article" date="2014" name="Genome Announc.">
        <title>Draft genome sequences of eight enterohepatic helicobacter species isolated from both laboratory and wild rodents.</title>
        <authorList>
            <person name="Sheh A."/>
            <person name="Shen Z."/>
            <person name="Fox J.G."/>
        </authorList>
    </citation>
    <scope>NUCLEOTIDE SEQUENCE [LARGE SCALE GENOMIC DNA]</scope>
    <source>
        <strain evidence="8 9">MIT 01-6451</strain>
    </source>
</reference>
<keyword evidence="9" id="KW-1185">Reference proteome</keyword>
<dbReference type="GeneID" id="82320577"/>
<comment type="cofactor">
    <cofactor evidence="1 7">
        <name>Mg(2+)</name>
        <dbReference type="ChEBI" id="CHEBI:18420"/>
    </cofactor>
</comment>
<comment type="similarity">
    <text evidence="2">Belongs to the KdsC family.</text>
</comment>
<name>A0A4V6I483_9HELI</name>
<comment type="subunit">
    <text evidence="3">Homotetramer.</text>
</comment>
<dbReference type="SFLD" id="SFLDG01136">
    <property type="entry name" value="C1.6:_Phosphoserine_Phosphatas"/>
    <property type="match status" value="1"/>
</dbReference>
<feature type="binding site" evidence="7">
    <location>
        <position position="10"/>
    </location>
    <ligand>
        <name>substrate</name>
    </ligand>
</feature>
<dbReference type="FunFam" id="3.40.50.1000:FF:000029">
    <property type="entry name" value="3-deoxy-D-manno-octulosonate 8-phosphate phosphatase KdsC"/>
    <property type="match status" value="1"/>
</dbReference>
<gene>
    <name evidence="8" type="ORF">LS65_002275</name>
</gene>
<protein>
    <submittedName>
        <fullName evidence="8">HAD family hydrolase</fullName>
    </submittedName>
</protein>
<dbReference type="InterPro" id="IPR023214">
    <property type="entry name" value="HAD_sf"/>
</dbReference>
<evidence type="ECO:0000313" key="9">
    <source>
        <dbReference type="Proteomes" id="UP000029707"/>
    </source>
</evidence>
<dbReference type="Proteomes" id="UP000029707">
    <property type="component" value="Unassembled WGS sequence"/>
</dbReference>
<dbReference type="AlphaFoldDB" id="A0A4V6I483"/>
<dbReference type="NCBIfam" id="TIGR01670">
    <property type="entry name" value="KdsC-phosphatas"/>
    <property type="match status" value="1"/>
</dbReference>
<dbReference type="STRING" id="425400.LS65_03360"/>
<evidence type="ECO:0000313" key="8">
    <source>
        <dbReference type="EMBL" id="TLE02773.1"/>
    </source>
</evidence>
<dbReference type="PANTHER" id="PTHR21485">
    <property type="entry name" value="HAD SUPERFAMILY MEMBERS CMAS AND KDSC"/>
    <property type="match status" value="1"/>
</dbReference>
<organism evidence="8 9">
    <name type="scientific">Helicobacter japonicus</name>
    <dbReference type="NCBI Taxonomy" id="425400"/>
    <lineage>
        <taxon>Bacteria</taxon>
        <taxon>Pseudomonadati</taxon>
        <taxon>Campylobacterota</taxon>
        <taxon>Epsilonproteobacteria</taxon>
        <taxon>Campylobacterales</taxon>
        <taxon>Helicobacteraceae</taxon>
        <taxon>Helicobacter</taxon>
    </lineage>
</organism>
<feature type="binding site" evidence="7">
    <location>
        <position position="8"/>
    </location>
    <ligand>
        <name>Mg(2+)</name>
        <dbReference type="ChEBI" id="CHEBI:18420"/>
    </ligand>
</feature>
<dbReference type="InterPro" id="IPR010023">
    <property type="entry name" value="KdsC_fam"/>
</dbReference>
<dbReference type="RefSeq" id="WP_034361275.1">
    <property type="nucleotide sequence ID" value="NZ_CAJUDB010000001.1"/>
</dbReference>
<sequence>MIKLLVFDVDGTLSDGKVFFSQSGEEIKGFDIKDGLAISVWNRQMQRASAIISGRESSIVQKRASELGIEHIFMGAKDKGQVLKDLLKTLNLKEKEVACIGDDLNDLPLFRICSFAYMPKNGAKELKKYAYKILKSCGGNGAVREMIEDVLKHNGDKKLEKYFL</sequence>
<dbReference type="EMBL" id="JRMQ02000002">
    <property type="protein sequence ID" value="TLE02773.1"/>
    <property type="molecule type" value="Genomic_DNA"/>
</dbReference>
<dbReference type="GO" id="GO:0046872">
    <property type="term" value="F:metal ion binding"/>
    <property type="evidence" value="ECO:0007669"/>
    <property type="project" value="UniProtKB-KW"/>
</dbReference>
<evidence type="ECO:0000256" key="7">
    <source>
        <dbReference type="PIRSR" id="PIRSR006118-2"/>
    </source>
</evidence>
<comment type="caution">
    <text evidence="8">The sequence shown here is derived from an EMBL/GenBank/DDBJ whole genome shotgun (WGS) entry which is preliminary data.</text>
</comment>
<dbReference type="SFLD" id="SFLDG01138">
    <property type="entry name" value="C1.6.2:_Deoxy-d-mannose-octulo"/>
    <property type="match status" value="1"/>
</dbReference>
<dbReference type="GO" id="GO:0016788">
    <property type="term" value="F:hydrolase activity, acting on ester bonds"/>
    <property type="evidence" value="ECO:0007669"/>
    <property type="project" value="InterPro"/>
</dbReference>
<proteinExistence type="inferred from homology"/>
<evidence type="ECO:0000256" key="3">
    <source>
        <dbReference type="ARBA" id="ARBA00011881"/>
    </source>
</evidence>
<feature type="binding site" evidence="7">
    <location>
        <position position="102"/>
    </location>
    <ligand>
        <name>Mg(2+)</name>
        <dbReference type="ChEBI" id="CHEBI:18420"/>
    </ligand>
</feature>
<evidence type="ECO:0000256" key="4">
    <source>
        <dbReference type="ARBA" id="ARBA00022723"/>
    </source>
</evidence>
<dbReference type="OrthoDB" id="9805604at2"/>
<evidence type="ECO:0000256" key="2">
    <source>
        <dbReference type="ARBA" id="ARBA00005893"/>
    </source>
</evidence>
<dbReference type="Gene3D" id="3.40.50.1000">
    <property type="entry name" value="HAD superfamily/HAD-like"/>
    <property type="match status" value="1"/>
</dbReference>
<dbReference type="Pfam" id="PF08282">
    <property type="entry name" value="Hydrolase_3"/>
    <property type="match status" value="1"/>
</dbReference>